<keyword evidence="2" id="KW-1133">Transmembrane helix</keyword>
<accession>A0ABV1JAS2</accession>
<reference evidence="3 4" key="1">
    <citation type="submission" date="2024-04" db="EMBL/GenBank/DDBJ databases">
        <title>Human intestinal bacterial collection.</title>
        <authorList>
            <person name="Pauvert C."/>
            <person name="Hitch T.C.A."/>
            <person name="Clavel T."/>
        </authorList>
    </citation>
    <scope>NUCLEOTIDE SEQUENCE [LARGE SCALE GENOMIC DNA]</scope>
    <source>
        <strain evidence="3 4">CLA-KB-H42</strain>
    </source>
</reference>
<protein>
    <submittedName>
        <fullName evidence="3">Uncharacterized protein</fullName>
    </submittedName>
</protein>
<feature type="compositionally biased region" description="Basic and acidic residues" evidence="1">
    <location>
        <begin position="433"/>
        <end position="446"/>
    </location>
</feature>
<feature type="transmembrane region" description="Helical" evidence="2">
    <location>
        <begin position="167"/>
        <end position="191"/>
    </location>
</feature>
<evidence type="ECO:0000256" key="2">
    <source>
        <dbReference type="SAM" id="Phobius"/>
    </source>
</evidence>
<keyword evidence="2" id="KW-0812">Transmembrane</keyword>
<dbReference type="RefSeq" id="WP_102375339.1">
    <property type="nucleotide sequence ID" value="NZ_JBBNOP010000001.1"/>
</dbReference>
<comment type="caution">
    <text evidence="3">The sequence shown here is derived from an EMBL/GenBank/DDBJ whole genome shotgun (WGS) entry which is preliminary data.</text>
</comment>
<evidence type="ECO:0000313" key="3">
    <source>
        <dbReference type="EMBL" id="MEQ3361752.1"/>
    </source>
</evidence>
<feature type="transmembrane region" description="Helical" evidence="2">
    <location>
        <begin position="135"/>
        <end position="155"/>
    </location>
</feature>
<sequence length="446" mass="48673">MEKSAHKNTERLHALWTRLAAWVKRPYTNLYRIALPMLFFGGLCLALPPWVGLVLFAPLAVVLGFKTAFAIKSIVSLDLVSLIDDAGVPCLDTRKDRLQRAWALGCAGIAVAVSLALVLRTVLGTFPQIEIPEAVLTYISFTAVLISGFILFYFLALRFDKSVLRGLTSITVTLPAFFIVVVVASILLSWAMRALAAFGISAEGMLQDGFDWLYEVQRILGMATDYFLKQDSIIIAASIVLAALLLLLYTYSVPYYWMRSVSRWLKGISLVAAAFGAAVIVFAGVWLADVQQFAAESASGQLASAIDSSVLDSQASSLSQYKSDDLIALIKAFVLPYTVGVFVANAVVALRKGKAKTVSDGIIDRFAADGSVDEDELPALKKRYLYYGGSQTLWDIALRSIGHDIPLPYPFAPRKLSIKERITGELEDPPPAHPHDDEAKAAETRS</sequence>
<organism evidence="3 4">
    <name type="scientific">Raoultibacter massiliensis</name>
    <dbReference type="NCBI Taxonomy" id="1852371"/>
    <lineage>
        <taxon>Bacteria</taxon>
        <taxon>Bacillati</taxon>
        <taxon>Actinomycetota</taxon>
        <taxon>Coriobacteriia</taxon>
        <taxon>Eggerthellales</taxon>
        <taxon>Eggerthellaceae</taxon>
        <taxon>Raoultibacter</taxon>
    </lineage>
</organism>
<feature type="transmembrane region" description="Helical" evidence="2">
    <location>
        <begin position="33"/>
        <end position="63"/>
    </location>
</feature>
<feature type="transmembrane region" description="Helical" evidence="2">
    <location>
        <begin position="232"/>
        <end position="252"/>
    </location>
</feature>
<proteinExistence type="predicted"/>
<evidence type="ECO:0000256" key="1">
    <source>
        <dbReference type="SAM" id="MobiDB-lite"/>
    </source>
</evidence>
<dbReference type="Proteomes" id="UP001487305">
    <property type="component" value="Unassembled WGS sequence"/>
</dbReference>
<gene>
    <name evidence="3" type="ORF">AAA083_02040</name>
</gene>
<feature type="region of interest" description="Disordered" evidence="1">
    <location>
        <begin position="420"/>
        <end position="446"/>
    </location>
</feature>
<name>A0ABV1JAS2_9ACTN</name>
<keyword evidence="2" id="KW-0472">Membrane</keyword>
<feature type="transmembrane region" description="Helical" evidence="2">
    <location>
        <begin position="101"/>
        <end position="123"/>
    </location>
</feature>
<keyword evidence="4" id="KW-1185">Reference proteome</keyword>
<dbReference type="EMBL" id="JBBNOP010000001">
    <property type="protein sequence ID" value="MEQ3361752.1"/>
    <property type="molecule type" value="Genomic_DNA"/>
</dbReference>
<feature type="transmembrane region" description="Helical" evidence="2">
    <location>
        <begin position="264"/>
        <end position="288"/>
    </location>
</feature>
<feature type="transmembrane region" description="Helical" evidence="2">
    <location>
        <begin position="326"/>
        <end position="350"/>
    </location>
</feature>
<evidence type="ECO:0000313" key="4">
    <source>
        <dbReference type="Proteomes" id="UP001487305"/>
    </source>
</evidence>